<dbReference type="EMBL" id="BMNY01000001">
    <property type="protein sequence ID" value="GGM69089.1"/>
    <property type="molecule type" value="Genomic_DNA"/>
</dbReference>
<feature type="domain" description="HTH asnC-type" evidence="4">
    <location>
        <begin position="1"/>
        <end position="63"/>
    </location>
</feature>
<dbReference type="GO" id="GO:0043565">
    <property type="term" value="F:sequence-specific DNA binding"/>
    <property type="evidence" value="ECO:0007669"/>
    <property type="project" value="InterPro"/>
</dbReference>
<dbReference type="Proteomes" id="UP000632195">
    <property type="component" value="Unassembled WGS sequence"/>
</dbReference>
<dbReference type="PANTHER" id="PTHR30154">
    <property type="entry name" value="LEUCINE-RESPONSIVE REGULATORY PROTEIN"/>
    <property type="match status" value="1"/>
</dbReference>
<comment type="caution">
    <text evidence="5">The sequence shown here is derived from an EMBL/GenBank/DDBJ whole genome shotgun (WGS) entry which is preliminary data.</text>
</comment>
<keyword evidence="1" id="KW-0805">Transcription regulation</keyword>
<keyword evidence="6" id="KW-1185">Reference proteome</keyword>
<name>A0AA37F924_9ARCH</name>
<sequence length="150" mass="17677">MDVFDYRILRVLEEDADLPLTEIAKRVGLFSASAISKRIKRLKEEGYIKGFRAVIDYERLGFSFKTVTFVRARYGKDYNNRIGNWLRDMPGVSSVYFILGDIDFIFTTVSRNREDFLQRIERLSENEDIERTDSRVVLQEFKSTHSLDIF</sequence>
<evidence type="ECO:0000259" key="4">
    <source>
        <dbReference type="PROSITE" id="PS50956"/>
    </source>
</evidence>
<protein>
    <submittedName>
        <fullName evidence="5">ArsR family transcriptional regulator</fullName>
    </submittedName>
</protein>
<accession>A0AA37F924</accession>
<dbReference type="PRINTS" id="PR00033">
    <property type="entry name" value="HTHASNC"/>
</dbReference>
<dbReference type="Gene3D" id="3.30.70.920">
    <property type="match status" value="1"/>
</dbReference>
<dbReference type="AlphaFoldDB" id="A0AA37F924"/>
<reference evidence="5" key="2">
    <citation type="submission" date="2022-09" db="EMBL/GenBank/DDBJ databases">
        <authorList>
            <person name="Sun Q."/>
            <person name="Ohkuma M."/>
        </authorList>
    </citation>
    <scope>NUCLEOTIDE SEQUENCE</scope>
    <source>
        <strain evidence="5">JCM 13583</strain>
    </source>
</reference>
<keyword evidence="3" id="KW-0804">Transcription</keyword>
<dbReference type="GO" id="GO:0043200">
    <property type="term" value="P:response to amino acid"/>
    <property type="evidence" value="ECO:0007669"/>
    <property type="project" value="TreeGrafter"/>
</dbReference>
<dbReference type="Pfam" id="PF13412">
    <property type="entry name" value="HTH_24"/>
    <property type="match status" value="1"/>
</dbReference>
<dbReference type="PROSITE" id="PS50956">
    <property type="entry name" value="HTH_ASNC_2"/>
    <property type="match status" value="1"/>
</dbReference>
<reference evidence="5" key="1">
    <citation type="journal article" date="2014" name="Int. J. Syst. Evol. Microbiol.">
        <title>Complete genome sequence of Corynebacterium casei LMG S-19264T (=DSM 44701T), isolated from a smear-ripened cheese.</title>
        <authorList>
            <consortium name="US DOE Joint Genome Institute (JGI-PGF)"/>
            <person name="Walter F."/>
            <person name="Albersmeier A."/>
            <person name="Kalinowski J."/>
            <person name="Ruckert C."/>
        </authorList>
    </citation>
    <scope>NUCLEOTIDE SEQUENCE</scope>
    <source>
        <strain evidence="5">JCM 13583</strain>
    </source>
</reference>
<dbReference type="InterPro" id="IPR036390">
    <property type="entry name" value="WH_DNA-bd_sf"/>
</dbReference>
<dbReference type="InterPro" id="IPR011008">
    <property type="entry name" value="Dimeric_a/b-barrel"/>
</dbReference>
<dbReference type="InterPro" id="IPR036388">
    <property type="entry name" value="WH-like_DNA-bd_sf"/>
</dbReference>
<proteinExistence type="predicted"/>
<dbReference type="InterPro" id="IPR019888">
    <property type="entry name" value="Tscrpt_reg_AsnC-like"/>
</dbReference>
<evidence type="ECO:0000313" key="5">
    <source>
        <dbReference type="EMBL" id="GGM69089.1"/>
    </source>
</evidence>
<evidence type="ECO:0000256" key="1">
    <source>
        <dbReference type="ARBA" id="ARBA00023015"/>
    </source>
</evidence>
<keyword evidence="2" id="KW-0238">DNA-binding</keyword>
<organism evidence="5 6">
    <name type="scientific">Thermogymnomonas acidicola</name>
    <dbReference type="NCBI Taxonomy" id="399579"/>
    <lineage>
        <taxon>Archaea</taxon>
        <taxon>Methanobacteriati</taxon>
        <taxon>Thermoplasmatota</taxon>
        <taxon>Thermoplasmata</taxon>
        <taxon>Thermoplasmatales</taxon>
        <taxon>Thermogymnomonas</taxon>
    </lineage>
</organism>
<evidence type="ECO:0000256" key="2">
    <source>
        <dbReference type="ARBA" id="ARBA00023125"/>
    </source>
</evidence>
<evidence type="ECO:0000313" key="6">
    <source>
        <dbReference type="Proteomes" id="UP000632195"/>
    </source>
</evidence>
<dbReference type="Pfam" id="PF01037">
    <property type="entry name" value="AsnC_trans_reg"/>
    <property type="match status" value="1"/>
</dbReference>
<dbReference type="GO" id="GO:0005829">
    <property type="term" value="C:cytosol"/>
    <property type="evidence" value="ECO:0007669"/>
    <property type="project" value="TreeGrafter"/>
</dbReference>
<dbReference type="PANTHER" id="PTHR30154:SF34">
    <property type="entry name" value="TRANSCRIPTIONAL REGULATOR AZLB"/>
    <property type="match status" value="1"/>
</dbReference>
<dbReference type="SUPFAM" id="SSF54909">
    <property type="entry name" value="Dimeric alpha+beta barrel"/>
    <property type="match status" value="1"/>
</dbReference>
<dbReference type="CDD" id="cd00090">
    <property type="entry name" value="HTH_ARSR"/>
    <property type="match status" value="1"/>
</dbReference>
<dbReference type="SUPFAM" id="SSF46785">
    <property type="entry name" value="Winged helix' DNA-binding domain"/>
    <property type="match status" value="1"/>
</dbReference>
<dbReference type="SMART" id="SM00344">
    <property type="entry name" value="HTH_ASNC"/>
    <property type="match status" value="1"/>
</dbReference>
<dbReference type="InterPro" id="IPR019887">
    <property type="entry name" value="Tscrpt_reg_AsnC/Lrp_C"/>
</dbReference>
<evidence type="ECO:0000256" key="3">
    <source>
        <dbReference type="ARBA" id="ARBA00023163"/>
    </source>
</evidence>
<dbReference type="RefSeq" id="WP_075057076.1">
    <property type="nucleotide sequence ID" value="NZ_BMNY01000001.1"/>
</dbReference>
<gene>
    <name evidence="5" type="ORF">GCM10007108_04030</name>
</gene>
<dbReference type="InterPro" id="IPR000485">
    <property type="entry name" value="AsnC-type_HTH_dom"/>
</dbReference>
<dbReference type="InterPro" id="IPR011991">
    <property type="entry name" value="ArsR-like_HTH"/>
</dbReference>
<dbReference type="Gene3D" id="1.10.10.10">
    <property type="entry name" value="Winged helix-like DNA-binding domain superfamily/Winged helix DNA-binding domain"/>
    <property type="match status" value="1"/>
</dbReference>